<feature type="signal peptide" evidence="1">
    <location>
        <begin position="1"/>
        <end position="23"/>
    </location>
</feature>
<keyword evidence="1" id="KW-0732">Signal</keyword>
<gene>
    <name evidence="2" type="ORF">SAMN05421508_101519</name>
</gene>
<sequence length="393" mass="41545">MRRLAPFAAACALLAAAVLPAAAAERAAAFVPSPGQWALVPGSALSESGVQVDKATAQRLHLSGSKDAQAAGDDNGAAWDPESRCLLFMGGGRRYWGGNEIYRLCLSDLRWQRLTEPTPLPADGPPCPAVPDAPAAGLAWDGLEVVDGRLYAFLTDAFCRSGTRSIDTAWSLDLRAPQAGWRPEPGAPRRFAGAAVARNPRTGGLVVVGTERDVLAEMDPAATLPATEIPIGATSPAPGMVCTAAGEDIYCLSGGRALWRLEYGPGQRADRLRELGDLPLGGVGPSPCVVWHPARQRLVVLSGSRTVYEVNPADRSVTRWPNPEGPEPRDKPLRVVSKCAYVADLDAFVLVRGRHDPVAFYRLSAPGTTQRAPVEQRAPAYVRGLSVPDPAGG</sequence>
<proteinExistence type="predicted"/>
<dbReference type="AlphaFoldDB" id="A0A286G4C6"/>
<dbReference type="EMBL" id="OCNJ01000001">
    <property type="protein sequence ID" value="SOD90342.1"/>
    <property type="molecule type" value="Genomic_DNA"/>
</dbReference>
<protein>
    <recommendedName>
        <fullName evidence="4">PQQ-like domain-containing protein</fullName>
    </recommendedName>
</protein>
<evidence type="ECO:0000313" key="2">
    <source>
        <dbReference type="EMBL" id="SOD90342.1"/>
    </source>
</evidence>
<dbReference type="Gene3D" id="2.120.10.80">
    <property type="entry name" value="Kelch-type beta propeller"/>
    <property type="match status" value="1"/>
</dbReference>
<evidence type="ECO:0008006" key="4">
    <source>
        <dbReference type="Google" id="ProtNLM"/>
    </source>
</evidence>
<organism evidence="2 3">
    <name type="scientific">Caenispirillum bisanense</name>
    <dbReference type="NCBI Taxonomy" id="414052"/>
    <lineage>
        <taxon>Bacteria</taxon>
        <taxon>Pseudomonadati</taxon>
        <taxon>Pseudomonadota</taxon>
        <taxon>Alphaproteobacteria</taxon>
        <taxon>Rhodospirillales</taxon>
        <taxon>Novispirillaceae</taxon>
        <taxon>Caenispirillum</taxon>
    </lineage>
</organism>
<name>A0A286G4C6_9PROT</name>
<dbReference type="RefSeq" id="WP_097277401.1">
    <property type="nucleotide sequence ID" value="NZ_OCNJ01000001.1"/>
</dbReference>
<keyword evidence="3" id="KW-1185">Reference proteome</keyword>
<dbReference type="Proteomes" id="UP000219621">
    <property type="component" value="Unassembled WGS sequence"/>
</dbReference>
<evidence type="ECO:0000256" key="1">
    <source>
        <dbReference type="SAM" id="SignalP"/>
    </source>
</evidence>
<feature type="chain" id="PRO_5012041185" description="PQQ-like domain-containing protein" evidence="1">
    <location>
        <begin position="24"/>
        <end position="393"/>
    </location>
</feature>
<dbReference type="InterPro" id="IPR015915">
    <property type="entry name" value="Kelch-typ_b-propeller"/>
</dbReference>
<dbReference type="SUPFAM" id="SSF63829">
    <property type="entry name" value="Calcium-dependent phosphotriesterase"/>
    <property type="match status" value="1"/>
</dbReference>
<accession>A0A286G4C6</accession>
<evidence type="ECO:0000313" key="3">
    <source>
        <dbReference type="Proteomes" id="UP000219621"/>
    </source>
</evidence>
<reference evidence="2 3" key="1">
    <citation type="submission" date="2017-09" db="EMBL/GenBank/DDBJ databases">
        <authorList>
            <person name="Ehlers B."/>
            <person name="Leendertz F.H."/>
        </authorList>
    </citation>
    <scope>NUCLEOTIDE SEQUENCE [LARGE SCALE GENOMIC DNA]</scope>
    <source>
        <strain evidence="2 3">USBA 140</strain>
    </source>
</reference>